<dbReference type="WBParaSite" id="maker-uti_cns_0004727-snap-gene-0.6-mRNA-1">
    <property type="protein sequence ID" value="maker-uti_cns_0004727-snap-gene-0.6-mRNA-1"/>
    <property type="gene ID" value="maker-uti_cns_0004727-snap-gene-0.6"/>
</dbReference>
<protein>
    <submittedName>
        <fullName evidence="3 4">Transposase</fullName>
    </submittedName>
</protein>
<proteinExistence type="predicted"/>
<evidence type="ECO:0000313" key="2">
    <source>
        <dbReference type="Proteomes" id="UP000095280"/>
    </source>
</evidence>
<name>A0A1I8J921_9PLAT</name>
<evidence type="ECO:0000256" key="1">
    <source>
        <dbReference type="SAM" id="MobiDB-lite"/>
    </source>
</evidence>
<sequence>MMRDPSMLLREFTFTGYNIMEDDGHEPESSDAQDVLRQRYESSCRQLGVVPVSTVKRSFGRDRLHMRGRPLGPKGTKAVAMSL</sequence>
<dbReference type="Proteomes" id="UP000095280">
    <property type="component" value="Unplaced"/>
</dbReference>
<keyword evidence="2" id="KW-1185">Reference proteome</keyword>
<reference evidence="3 4" key="1">
    <citation type="submission" date="2016-11" db="UniProtKB">
        <authorList>
            <consortium name="WormBaseParasite"/>
        </authorList>
    </citation>
    <scope>IDENTIFICATION</scope>
</reference>
<evidence type="ECO:0000313" key="3">
    <source>
        <dbReference type="WBParaSite" id="maker-uti_cns_0004727-snap-gene-0.6-mRNA-1"/>
    </source>
</evidence>
<evidence type="ECO:0000313" key="4">
    <source>
        <dbReference type="WBParaSite" id="maker-uti_cns_0046480-snap-gene-0.11-mRNA-1"/>
    </source>
</evidence>
<feature type="region of interest" description="Disordered" evidence="1">
    <location>
        <begin position="64"/>
        <end position="83"/>
    </location>
</feature>
<dbReference type="WBParaSite" id="maker-uti_cns_0046480-snap-gene-0.11-mRNA-1">
    <property type="protein sequence ID" value="maker-uti_cns_0046480-snap-gene-0.11-mRNA-1"/>
    <property type="gene ID" value="maker-uti_cns_0046480-snap-gene-0.11"/>
</dbReference>
<dbReference type="AlphaFoldDB" id="A0A1I8J921"/>
<accession>A0A1I8J921</accession>
<organism evidence="2 4">
    <name type="scientific">Macrostomum lignano</name>
    <dbReference type="NCBI Taxonomy" id="282301"/>
    <lineage>
        <taxon>Eukaryota</taxon>
        <taxon>Metazoa</taxon>
        <taxon>Spiralia</taxon>
        <taxon>Lophotrochozoa</taxon>
        <taxon>Platyhelminthes</taxon>
        <taxon>Rhabditophora</taxon>
        <taxon>Macrostomorpha</taxon>
        <taxon>Macrostomida</taxon>
        <taxon>Macrostomidae</taxon>
        <taxon>Macrostomum</taxon>
    </lineage>
</organism>